<keyword evidence="2" id="KW-1185">Reference proteome</keyword>
<dbReference type="RefSeq" id="WP_162879218.1">
    <property type="nucleotide sequence ID" value="NZ_BMLG01000018.1"/>
</dbReference>
<evidence type="ECO:0008006" key="3">
    <source>
        <dbReference type="Google" id="ProtNLM"/>
    </source>
</evidence>
<organism evidence="1 2">
    <name type="scientific">Paraliobacillus quinghaiensis</name>
    <dbReference type="NCBI Taxonomy" id="470815"/>
    <lineage>
        <taxon>Bacteria</taxon>
        <taxon>Bacillati</taxon>
        <taxon>Bacillota</taxon>
        <taxon>Bacilli</taxon>
        <taxon>Bacillales</taxon>
        <taxon>Bacillaceae</taxon>
        <taxon>Paraliobacillus</taxon>
    </lineage>
</organism>
<dbReference type="AlphaFoldDB" id="A0A917WW90"/>
<accession>A0A917WW90</accession>
<evidence type="ECO:0000313" key="1">
    <source>
        <dbReference type="EMBL" id="GGM38564.1"/>
    </source>
</evidence>
<dbReference type="InterPro" id="IPR036928">
    <property type="entry name" value="AS_sf"/>
</dbReference>
<dbReference type="SUPFAM" id="SSF75304">
    <property type="entry name" value="Amidase signature (AS) enzymes"/>
    <property type="match status" value="1"/>
</dbReference>
<dbReference type="Proteomes" id="UP000618460">
    <property type="component" value="Unassembled WGS sequence"/>
</dbReference>
<evidence type="ECO:0000313" key="2">
    <source>
        <dbReference type="Proteomes" id="UP000618460"/>
    </source>
</evidence>
<dbReference type="EMBL" id="BMLG01000018">
    <property type="protein sequence ID" value="GGM38564.1"/>
    <property type="molecule type" value="Genomic_DNA"/>
</dbReference>
<sequence length="356" mass="39444">MTFERVSLAERELGKSVVYINRKFKTELKSTELLHFGIKDTNQIPHEIIRKLIDNEKYQWLTVDKMSDKGRGVDTDLINPLTYRVMTGSTSGGPINILKGINDFAIGTDGGGSVLAPAISCQLPSMIGAGLGLFVKNKKVSTDGLEYRASIGVIAKRIAAVTEVMETMIDEKLIDVNKKLSTVKVAIPKDGPYIANQAMRGRVTSYLEKIDCQNYSIVEVDMEGIEDRKKGIGIINHAFNELHSDLIVTTEGPIDVYGYGETIQNHFGMVGKETTNNHGKFLVRAANMCKTTAITVPTEELATGIVILTKQGLDHCKLAINLAMEFEKVIQLPEAWKRYFIDNVPHYNGFKLESSE</sequence>
<proteinExistence type="predicted"/>
<name>A0A917WW90_9BACI</name>
<comment type="caution">
    <text evidence="1">The sequence shown here is derived from an EMBL/GenBank/DDBJ whole genome shotgun (WGS) entry which is preliminary data.</text>
</comment>
<gene>
    <name evidence="1" type="ORF">GCM10011351_25840</name>
</gene>
<reference evidence="1" key="2">
    <citation type="submission" date="2020-09" db="EMBL/GenBank/DDBJ databases">
        <authorList>
            <person name="Sun Q."/>
            <person name="Zhou Y."/>
        </authorList>
    </citation>
    <scope>NUCLEOTIDE SEQUENCE</scope>
    <source>
        <strain evidence="1">CGMCC 1.6333</strain>
    </source>
</reference>
<reference evidence="1" key="1">
    <citation type="journal article" date="2014" name="Int. J. Syst. Evol. Microbiol.">
        <title>Complete genome sequence of Corynebacterium casei LMG S-19264T (=DSM 44701T), isolated from a smear-ripened cheese.</title>
        <authorList>
            <consortium name="US DOE Joint Genome Institute (JGI-PGF)"/>
            <person name="Walter F."/>
            <person name="Albersmeier A."/>
            <person name="Kalinowski J."/>
            <person name="Ruckert C."/>
        </authorList>
    </citation>
    <scope>NUCLEOTIDE SEQUENCE</scope>
    <source>
        <strain evidence="1">CGMCC 1.6333</strain>
    </source>
</reference>
<dbReference type="Gene3D" id="3.90.1300.10">
    <property type="entry name" value="Amidase signature (AS) domain"/>
    <property type="match status" value="1"/>
</dbReference>
<protein>
    <recommendedName>
        <fullName evidence="3">Amidase</fullName>
    </recommendedName>
</protein>